<proteinExistence type="predicted"/>
<gene>
    <name evidence="2" type="ORF">N7482_002582</name>
</gene>
<reference evidence="2" key="2">
    <citation type="journal article" date="2023" name="IMA Fungus">
        <title>Comparative genomic study of the Penicillium genus elucidates a diverse pangenome and 15 lateral gene transfer events.</title>
        <authorList>
            <person name="Petersen C."/>
            <person name="Sorensen T."/>
            <person name="Nielsen M.R."/>
            <person name="Sondergaard T.E."/>
            <person name="Sorensen J.L."/>
            <person name="Fitzpatrick D.A."/>
            <person name="Frisvad J.C."/>
            <person name="Nielsen K.L."/>
        </authorList>
    </citation>
    <scope>NUCLEOTIDE SEQUENCE</scope>
    <source>
        <strain evidence="2">IBT 26290</strain>
    </source>
</reference>
<reference evidence="2" key="1">
    <citation type="submission" date="2022-11" db="EMBL/GenBank/DDBJ databases">
        <authorList>
            <person name="Petersen C."/>
        </authorList>
    </citation>
    <scope>NUCLEOTIDE SEQUENCE</scope>
    <source>
        <strain evidence="2">IBT 26290</strain>
    </source>
</reference>
<evidence type="ECO:0000256" key="1">
    <source>
        <dbReference type="SAM" id="Phobius"/>
    </source>
</evidence>
<name>A0A9W9LUL5_9EURO</name>
<protein>
    <submittedName>
        <fullName evidence="2">Major facilitator superfamily domain general substrate transporter</fullName>
    </submittedName>
</protein>
<comment type="caution">
    <text evidence="2">The sequence shown here is derived from an EMBL/GenBank/DDBJ whole genome shotgun (WGS) entry which is preliminary data.</text>
</comment>
<dbReference type="Proteomes" id="UP001149163">
    <property type="component" value="Unassembled WGS sequence"/>
</dbReference>
<accession>A0A9W9LUL5</accession>
<dbReference type="RefSeq" id="XP_056548313.1">
    <property type="nucleotide sequence ID" value="XM_056684707.1"/>
</dbReference>
<sequence>MAGLQSGNVDCDSHLKKAGRSLILRSRVSFENFLFPYHVLGRFGCSWSRERSTFFGTWQRPLCLELRQIISIQWWLGLRTLHLRSENTTIEIVIGGLGYQKLWDWPIIVVIGYGFSGLCVTAVPTVAVAYTVDTYKSISAEMRSS</sequence>
<dbReference type="EMBL" id="JAPQKN010000001">
    <property type="protein sequence ID" value="KAJ5176705.1"/>
    <property type="molecule type" value="Genomic_DNA"/>
</dbReference>
<keyword evidence="1" id="KW-0812">Transmembrane</keyword>
<dbReference type="AlphaFoldDB" id="A0A9W9LUL5"/>
<organism evidence="2 3">
    <name type="scientific">Penicillium canariense</name>
    <dbReference type="NCBI Taxonomy" id="189055"/>
    <lineage>
        <taxon>Eukaryota</taxon>
        <taxon>Fungi</taxon>
        <taxon>Dikarya</taxon>
        <taxon>Ascomycota</taxon>
        <taxon>Pezizomycotina</taxon>
        <taxon>Eurotiomycetes</taxon>
        <taxon>Eurotiomycetidae</taxon>
        <taxon>Eurotiales</taxon>
        <taxon>Aspergillaceae</taxon>
        <taxon>Penicillium</taxon>
    </lineage>
</organism>
<feature type="transmembrane region" description="Helical" evidence="1">
    <location>
        <begin position="107"/>
        <end position="132"/>
    </location>
</feature>
<keyword evidence="3" id="KW-1185">Reference proteome</keyword>
<evidence type="ECO:0000313" key="2">
    <source>
        <dbReference type="EMBL" id="KAJ5176705.1"/>
    </source>
</evidence>
<keyword evidence="1" id="KW-0472">Membrane</keyword>
<keyword evidence="1" id="KW-1133">Transmembrane helix</keyword>
<evidence type="ECO:0000313" key="3">
    <source>
        <dbReference type="Proteomes" id="UP001149163"/>
    </source>
</evidence>
<dbReference type="GeneID" id="81423883"/>